<protein>
    <submittedName>
        <fullName evidence="2">Candidate secreted effector</fullName>
    </submittedName>
</protein>
<keyword evidence="1" id="KW-1185">Reference proteome</keyword>
<accession>A0A914MAY3</accession>
<name>A0A914MAY3_MELIC</name>
<dbReference type="Proteomes" id="UP000887563">
    <property type="component" value="Unplaced"/>
</dbReference>
<sequence length="69" mass="7989">MSVLKVSEFICGQLLRTEFLRTNIKLKQIVLPAAESGLRLEFFLGIWLDPSTKNSKTKKTNEYQRCWGI</sequence>
<dbReference type="AlphaFoldDB" id="A0A914MAY3"/>
<dbReference type="WBParaSite" id="Minc3s01404g23533">
    <property type="protein sequence ID" value="Minc3s01404g23533"/>
    <property type="gene ID" value="Minc3s01404g23533"/>
</dbReference>
<evidence type="ECO:0000313" key="2">
    <source>
        <dbReference type="WBParaSite" id="Minc3s01404g23533"/>
    </source>
</evidence>
<organism evidence="1 2">
    <name type="scientific">Meloidogyne incognita</name>
    <name type="common">Southern root-knot nematode worm</name>
    <name type="synonym">Oxyuris incognita</name>
    <dbReference type="NCBI Taxonomy" id="6306"/>
    <lineage>
        <taxon>Eukaryota</taxon>
        <taxon>Metazoa</taxon>
        <taxon>Ecdysozoa</taxon>
        <taxon>Nematoda</taxon>
        <taxon>Chromadorea</taxon>
        <taxon>Rhabditida</taxon>
        <taxon>Tylenchina</taxon>
        <taxon>Tylenchomorpha</taxon>
        <taxon>Tylenchoidea</taxon>
        <taxon>Meloidogynidae</taxon>
        <taxon>Meloidogyninae</taxon>
        <taxon>Meloidogyne</taxon>
        <taxon>Meloidogyne incognita group</taxon>
    </lineage>
</organism>
<evidence type="ECO:0000313" key="1">
    <source>
        <dbReference type="Proteomes" id="UP000887563"/>
    </source>
</evidence>
<proteinExistence type="predicted"/>
<reference evidence="2" key="1">
    <citation type="submission" date="2022-11" db="UniProtKB">
        <authorList>
            <consortium name="WormBaseParasite"/>
        </authorList>
    </citation>
    <scope>IDENTIFICATION</scope>
</reference>